<evidence type="ECO:0000313" key="3">
    <source>
        <dbReference type="Proteomes" id="UP001152798"/>
    </source>
</evidence>
<proteinExistence type="predicted"/>
<evidence type="ECO:0000256" key="1">
    <source>
        <dbReference type="SAM" id="SignalP"/>
    </source>
</evidence>
<feature type="signal peptide" evidence="1">
    <location>
        <begin position="1"/>
        <end position="15"/>
    </location>
</feature>
<dbReference type="EMBL" id="OV725081">
    <property type="protein sequence ID" value="CAH1401252.1"/>
    <property type="molecule type" value="Genomic_DNA"/>
</dbReference>
<sequence length="100" mass="10921">MISFLFLLSVCCVLAEQGLQPAGSFRFGDLDNHGIKDASRYHINPADYAAVFLGIHRCPKTKLCCLVSQVCCENNYGCCFTDPPGMRASPALPCGKLPRH</sequence>
<protein>
    <recommendedName>
        <fullName evidence="4">Neuropeptide</fullName>
    </recommendedName>
</protein>
<dbReference type="Proteomes" id="UP001152798">
    <property type="component" value="Chromosome 5"/>
</dbReference>
<evidence type="ECO:0008006" key="4">
    <source>
        <dbReference type="Google" id="ProtNLM"/>
    </source>
</evidence>
<feature type="chain" id="PRO_5040245612" description="Neuropeptide" evidence="1">
    <location>
        <begin position="16"/>
        <end position="100"/>
    </location>
</feature>
<keyword evidence="1" id="KW-0732">Signal</keyword>
<gene>
    <name evidence="2" type="ORF">NEZAVI_LOCUS10314</name>
</gene>
<keyword evidence="3" id="KW-1185">Reference proteome</keyword>
<accession>A0A9P0HGB8</accession>
<evidence type="ECO:0000313" key="2">
    <source>
        <dbReference type="EMBL" id="CAH1401252.1"/>
    </source>
</evidence>
<reference evidence="2" key="1">
    <citation type="submission" date="2022-01" db="EMBL/GenBank/DDBJ databases">
        <authorList>
            <person name="King R."/>
        </authorList>
    </citation>
    <scope>NUCLEOTIDE SEQUENCE</scope>
</reference>
<organism evidence="2 3">
    <name type="scientific">Nezara viridula</name>
    <name type="common">Southern green stink bug</name>
    <name type="synonym">Cimex viridulus</name>
    <dbReference type="NCBI Taxonomy" id="85310"/>
    <lineage>
        <taxon>Eukaryota</taxon>
        <taxon>Metazoa</taxon>
        <taxon>Ecdysozoa</taxon>
        <taxon>Arthropoda</taxon>
        <taxon>Hexapoda</taxon>
        <taxon>Insecta</taxon>
        <taxon>Pterygota</taxon>
        <taxon>Neoptera</taxon>
        <taxon>Paraneoptera</taxon>
        <taxon>Hemiptera</taxon>
        <taxon>Heteroptera</taxon>
        <taxon>Panheteroptera</taxon>
        <taxon>Pentatomomorpha</taxon>
        <taxon>Pentatomoidea</taxon>
        <taxon>Pentatomidae</taxon>
        <taxon>Pentatominae</taxon>
        <taxon>Nezara</taxon>
    </lineage>
</organism>
<name>A0A9P0HGB8_NEZVI</name>
<dbReference type="AlphaFoldDB" id="A0A9P0HGB8"/>